<keyword evidence="2" id="KW-1185">Reference proteome</keyword>
<protein>
    <submittedName>
        <fullName evidence="1">Uncharacterized protein</fullName>
    </submittedName>
</protein>
<evidence type="ECO:0000313" key="2">
    <source>
        <dbReference type="Proteomes" id="UP001186974"/>
    </source>
</evidence>
<dbReference type="Proteomes" id="UP001186974">
    <property type="component" value="Unassembled WGS sequence"/>
</dbReference>
<organism evidence="1 2">
    <name type="scientific">Coniosporium uncinatum</name>
    <dbReference type="NCBI Taxonomy" id="93489"/>
    <lineage>
        <taxon>Eukaryota</taxon>
        <taxon>Fungi</taxon>
        <taxon>Dikarya</taxon>
        <taxon>Ascomycota</taxon>
        <taxon>Pezizomycotina</taxon>
        <taxon>Dothideomycetes</taxon>
        <taxon>Dothideomycetes incertae sedis</taxon>
        <taxon>Coniosporium</taxon>
    </lineage>
</organism>
<reference evidence="1" key="1">
    <citation type="submission" date="2024-09" db="EMBL/GenBank/DDBJ databases">
        <title>Black Yeasts Isolated from many extreme environments.</title>
        <authorList>
            <person name="Coleine C."/>
            <person name="Stajich J.E."/>
            <person name="Selbmann L."/>
        </authorList>
    </citation>
    <scope>NUCLEOTIDE SEQUENCE</scope>
    <source>
        <strain evidence="1">CCFEE 5737</strain>
    </source>
</reference>
<evidence type="ECO:0000313" key="1">
    <source>
        <dbReference type="EMBL" id="KAK3076297.1"/>
    </source>
</evidence>
<comment type="caution">
    <text evidence="1">The sequence shown here is derived from an EMBL/GenBank/DDBJ whole genome shotgun (WGS) entry which is preliminary data.</text>
</comment>
<proteinExistence type="predicted"/>
<accession>A0ACC3DII0</accession>
<dbReference type="EMBL" id="JAWDJW010004136">
    <property type="protein sequence ID" value="KAK3076297.1"/>
    <property type="molecule type" value="Genomic_DNA"/>
</dbReference>
<sequence length="394" mass="44764">SYTLAPTSQTPFPYPQRQQKSPTKRSRAAQQPQPVSTGPKQHPPIYFSIDKTLLYNAFHADFGPLHIGHLYRFAVQLHEVLADPANEDRGVVFWSYSDSRSRANAACILACYMVLIQSWPPHLALAPIAQMDPPCMPFRDAGYSQADYVLNIQDVVYGVWKAKEEGLCGLKEFSLEEYEKYERVDMGDFNWVTPSFLAFASPQHKPIAPISQDSPQWAALPKTIAEVQRSKELPTPFKNVLTHFSSRNIGLVVRLNSELYSPSYFTALGIQHLDMIFDDGTCPPLSLVKKFINLAHEMITVKRKGIAVHCKAGLGRTGCLIGAYLIYRYGFTANEIIAFMRFMRPGMVVGPQQHWLHLNQGTFREWWFEDTMREKLAAAMPSTPTRVHKQRDRL</sequence>
<name>A0ACC3DII0_9PEZI</name>
<gene>
    <name evidence="1" type="ORF">LTS18_013391</name>
</gene>
<feature type="non-terminal residue" evidence="1">
    <location>
        <position position="1"/>
    </location>
</feature>
<feature type="non-terminal residue" evidence="1">
    <location>
        <position position="394"/>
    </location>
</feature>